<evidence type="ECO:0000256" key="4">
    <source>
        <dbReference type="ARBA" id="ARBA00022475"/>
    </source>
</evidence>
<reference evidence="10 11" key="1">
    <citation type="journal article" date="2022" name="Environ. Microbiol. Rep.">
        <title>Eco-phylogenetic analyses reveal divergent evolution of vitamin B12 metabolism in the marine bacterial family 'Psychromonadaceae'.</title>
        <authorList>
            <person name="Jin X."/>
            <person name="Yang Y."/>
            <person name="Cao H."/>
            <person name="Gao B."/>
            <person name="Zhao Z."/>
        </authorList>
    </citation>
    <scope>NUCLEOTIDE SEQUENCE [LARGE SCALE GENOMIC DNA]</scope>
    <source>
        <strain evidence="10 11">MKS20</strain>
    </source>
</reference>
<protein>
    <recommendedName>
        <fullName evidence="9">Cobalamin biosynthesis protein CobD</fullName>
    </recommendedName>
</protein>
<proteinExistence type="inferred from homology"/>
<feature type="transmembrane region" description="Helical" evidence="9">
    <location>
        <begin position="53"/>
        <end position="73"/>
    </location>
</feature>
<keyword evidence="7 9" id="KW-1133">Transmembrane helix</keyword>
<evidence type="ECO:0000313" key="11">
    <source>
        <dbReference type="Proteomes" id="UP001201273"/>
    </source>
</evidence>
<evidence type="ECO:0000256" key="9">
    <source>
        <dbReference type="HAMAP-Rule" id="MF_00024"/>
    </source>
</evidence>
<sequence>MLPSVVIALAYFCDLIFADPYRIPHPVQGIGVLINAAERLQGRLLLAKKAFGVWSNLTVLVLIFCLSLVMANLHWLVEMYLLYTCLATRSLYNEGAKVRRILNQGDMALARKELSYLVSRDTAAMDQAQITRSAMETISENTVDGITAPLFYMCLGALVSPWLPGASLAFAMTYKAINTFDSMWGYKNERYLELGWFSARLDDWANWLPARLTGAVLLPLSALVLRYDWRSAWRIFWRDRLNHASPNSAHPEAAVAGALGVQLGGATSYFGQLHDKPTIGDNNKPFTTELINKNLNLMLVCSLLSLGGVLLVLIIVSRV</sequence>
<evidence type="ECO:0000256" key="3">
    <source>
        <dbReference type="ARBA" id="ARBA00006263"/>
    </source>
</evidence>
<name>A0ABS8WGU3_9GAMM</name>
<keyword evidence="4 9" id="KW-1003">Cell membrane</keyword>
<evidence type="ECO:0000256" key="8">
    <source>
        <dbReference type="ARBA" id="ARBA00023136"/>
    </source>
</evidence>
<evidence type="ECO:0000313" key="10">
    <source>
        <dbReference type="EMBL" id="MCE2596846.1"/>
    </source>
</evidence>
<comment type="caution">
    <text evidence="10">The sequence shown here is derived from an EMBL/GenBank/DDBJ whole genome shotgun (WGS) entry which is preliminary data.</text>
</comment>
<evidence type="ECO:0000256" key="6">
    <source>
        <dbReference type="ARBA" id="ARBA00022692"/>
    </source>
</evidence>
<dbReference type="PANTHER" id="PTHR34308">
    <property type="entry name" value="COBALAMIN BIOSYNTHESIS PROTEIN CBIB"/>
    <property type="match status" value="1"/>
</dbReference>
<keyword evidence="8 9" id="KW-0472">Membrane</keyword>
<feature type="transmembrane region" description="Helical" evidence="9">
    <location>
        <begin position="295"/>
        <end position="316"/>
    </location>
</feature>
<keyword evidence="6 9" id="KW-0812">Transmembrane</keyword>
<dbReference type="RefSeq" id="WP_233054590.1">
    <property type="nucleotide sequence ID" value="NZ_JAIMJA010000026.1"/>
</dbReference>
<evidence type="ECO:0000256" key="1">
    <source>
        <dbReference type="ARBA" id="ARBA00004651"/>
    </source>
</evidence>
<dbReference type="Proteomes" id="UP001201273">
    <property type="component" value="Unassembled WGS sequence"/>
</dbReference>
<evidence type="ECO:0000256" key="2">
    <source>
        <dbReference type="ARBA" id="ARBA00004953"/>
    </source>
</evidence>
<dbReference type="InterPro" id="IPR004485">
    <property type="entry name" value="Cobalamin_biosynth_CobD/CbiB"/>
</dbReference>
<organism evidence="10 11">
    <name type="scientific">Motilimonas cestriensis</name>
    <dbReference type="NCBI Taxonomy" id="2742685"/>
    <lineage>
        <taxon>Bacteria</taxon>
        <taxon>Pseudomonadati</taxon>
        <taxon>Pseudomonadota</taxon>
        <taxon>Gammaproteobacteria</taxon>
        <taxon>Alteromonadales</taxon>
        <taxon>Alteromonadales genera incertae sedis</taxon>
        <taxon>Motilimonas</taxon>
    </lineage>
</organism>
<keyword evidence="5 9" id="KW-0169">Cobalamin biosynthesis</keyword>
<accession>A0ABS8WGU3</accession>
<comment type="similarity">
    <text evidence="3 9">Belongs to the CobD/CbiB family.</text>
</comment>
<evidence type="ECO:0000256" key="7">
    <source>
        <dbReference type="ARBA" id="ARBA00022989"/>
    </source>
</evidence>
<comment type="subcellular location">
    <subcellularLocation>
        <location evidence="1 9">Cell membrane</location>
        <topology evidence="1 9">Multi-pass membrane protein</topology>
    </subcellularLocation>
</comment>
<dbReference type="NCBIfam" id="TIGR00380">
    <property type="entry name" value="cobal_cbiB"/>
    <property type="match status" value="1"/>
</dbReference>
<comment type="function">
    <text evidence="9">Converts cobyric acid to cobinamide by the addition of aminopropanol on the F carboxylic group.</text>
</comment>
<dbReference type="PANTHER" id="PTHR34308:SF1">
    <property type="entry name" value="COBALAMIN BIOSYNTHESIS PROTEIN CBIB"/>
    <property type="match status" value="1"/>
</dbReference>
<evidence type="ECO:0000256" key="5">
    <source>
        <dbReference type="ARBA" id="ARBA00022573"/>
    </source>
</evidence>
<gene>
    <name evidence="10" type="primary">cbiB</name>
    <name evidence="9" type="synonym">cobD</name>
    <name evidence="10" type="ORF">K6Y31_18890</name>
</gene>
<dbReference type="EMBL" id="JAIMJA010000026">
    <property type="protein sequence ID" value="MCE2596846.1"/>
    <property type="molecule type" value="Genomic_DNA"/>
</dbReference>
<dbReference type="Pfam" id="PF03186">
    <property type="entry name" value="CobD_Cbib"/>
    <property type="match status" value="1"/>
</dbReference>
<comment type="caution">
    <text evidence="9">Lacks conserved residue(s) required for the propagation of feature annotation.</text>
</comment>
<dbReference type="HAMAP" id="MF_00024">
    <property type="entry name" value="CobD_CbiB"/>
    <property type="match status" value="1"/>
</dbReference>
<keyword evidence="11" id="KW-1185">Reference proteome</keyword>
<comment type="pathway">
    <text evidence="2 9">Cofactor biosynthesis; adenosylcobalamin biosynthesis.</text>
</comment>
<feature type="transmembrane region" description="Helical" evidence="9">
    <location>
        <begin position="150"/>
        <end position="174"/>
    </location>
</feature>